<dbReference type="Pfam" id="PF00078">
    <property type="entry name" value="RVT_1"/>
    <property type="match status" value="1"/>
</dbReference>
<accession>A0A3L8DZ26</accession>
<dbReference type="GO" id="GO:0071897">
    <property type="term" value="P:DNA biosynthetic process"/>
    <property type="evidence" value="ECO:0007669"/>
    <property type="project" value="UniProtKB-ARBA"/>
</dbReference>
<dbReference type="Proteomes" id="UP000279307">
    <property type="component" value="Chromosome 3"/>
</dbReference>
<dbReference type="SUPFAM" id="SSF56219">
    <property type="entry name" value="DNase I-like"/>
    <property type="match status" value="1"/>
</dbReference>
<dbReference type="EMBL" id="QOIP01000003">
    <property type="protein sequence ID" value="RLU25058.1"/>
    <property type="molecule type" value="Genomic_DNA"/>
</dbReference>
<dbReference type="Gene3D" id="3.60.10.10">
    <property type="entry name" value="Endonuclease/exonuclease/phosphatase"/>
    <property type="match status" value="1"/>
</dbReference>
<evidence type="ECO:0000259" key="1">
    <source>
        <dbReference type="PROSITE" id="PS50878"/>
    </source>
</evidence>
<comment type="caution">
    <text evidence="2">The sequence shown here is derived from an EMBL/GenBank/DDBJ whole genome shotgun (WGS) entry which is preliminary data.</text>
</comment>
<dbReference type="AlphaFoldDB" id="A0A3L8DZ26"/>
<dbReference type="SUPFAM" id="SSF56672">
    <property type="entry name" value="DNA/RNA polymerases"/>
    <property type="match status" value="1"/>
</dbReference>
<dbReference type="InterPro" id="IPR036691">
    <property type="entry name" value="Endo/exonu/phosph_ase_sf"/>
</dbReference>
<feature type="domain" description="Reverse transcriptase" evidence="1">
    <location>
        <begin position="1"/>
        <end position="503"/>
    </location>
</feature>
<dbReference type="PROSITE" id="PS50878">
    <property type="entry name" value="RT_POL"/>
    <property type="match status" value="1"/>
</dbReference>
<sequence length="583" mass="66510">MANLDYALEDLKICHVNCQLLVAHLDEFRLFFVGAQYHIICISNKGDRVGRRGGGVAFYLTSSLTARVLGSSDPLYCGKPEFLIAEITAESGTGLLLAVVYRLPHCGYLAEFFDVFADMSALYKHAIIFGDFNADLGTLTYDSRQIFDYVERYNLHLVPFEATYHTRDSATWLDICLADDCDRVVAYGQHDVNFLSAHDLIYITYKIGVMREKRRTILARDFRGFETANFLRDLEALNWGEVFENDNIDSKVEIFNRLLLSTFDKHAPERTIELKNLPAPWINADIKRNMRSRDLARRRWKKCRCTSCYDGFRKLRNEVQVQVRNAKKNFYFGLLWQELLIERLRKLNFSCSALRWLCSYLDNKCQVVRDPSDRRSSSFINVDIGVPQGSVLGPLLFLLFVSDLGPVLRHVKCNFYADDLMIYMDCDPSHLAEAIRDLNEDIDNIWRWAVANGLRLNPSKTKAIILGTSRFINAIHGGNVPQIVVGGEVIPYSDSVVYLGLTITNNLSWEKHVNVMVGRIHALYRFKLFKEVLPQCARKSLVAALILPLFDYCCAAICDVTGEQNVRLQRAMNIVDIGDSPAV</sequence>
<dbReference type="InterPro" id="IPR000477">
    <property type="entry name" value="RT_dom"/>
</dbReference>
<dbReference type="InterPro" id="IPR043502">
    <property type="entry name" value="DNA/RNA_pol_sf"/>
</dbReference>
<name>A0A3L8DZ26_OOCBI</name>
<evidence type="ECO:0000313" key="3">
    <source>
        <dbReference type="Proteomes" id="UP000279307"/>
    </source>
</evidence>
<dbReference type="PANTHER" id="PTHR33332">
    <property type="entry name" value="REVERSE TRANSCRIPTASE DOMAIN-CONTAINING PROTEIN"/>
    <property type="match status" value="1"/>
</dbReference>
<gene>
    <name evidence="2" type="ORF">DMN91_003150</name>
</gene>
<dbReference type="OrthoDB" id="7699669at2759"/>
<proteinExistence type="predicted"/>
<evidence type="ECO:0000313" key="2">
    <source>
        <dbReference type="EMBL" id="RLU25058.1"/>
    </source>
</evidence>
<protein>
    <recommendedName>
        <fullName evidence="1">Reverse transcriptase domain-containing protein</fullName>
    </recommendedName>
</protein>
<reference evidence="2 3" key="1">
    <citation type="journal article" date="2018" name="Genome Res.">
        <title>The genomic architecture and molecular evolution of ant odorant receptors.</title>
        <authorList>
            <person name="McKenzie S.K."/>
            <person name="Kronauer D.J.C."/>
        </authorList>
    </citation>
    <scope>NUCLEOTIDE SEQUENCE [LARGE SCALE GENOMIC DNA]</scope>
    <source>
        <strain evidence="2">Clonal line C1</strain>
    </source>
</reference>
<organism evidence="2 3">
    <name type="scientific">Ooceraea biroi</name>
    <name type="common">Clonal raider ant</name>
    <name type="synonym">Cerapachys biroi</name>
    <dbReference type="NCBI Taxonomy" id="2015173"/>
    <lineage>
        <taxon>Eukaryota</taxon>
        <taxon>Metazoa</taxon>
        <taxon>Ecdysozoa</taxon>
        <taxon>Arthropoda</taxon>
        <taxon>Hexapoda</taxon>
        <taxon>Insecta</taxon>
        <taxon>Pterygota</taxon>
        <taxon>Neoptera</taxon>
        <taxon>Endopterygota</taxon>
        <taxon>Hymenoptera</taxon>
        <taxon>Apocrita</taxon>
        <taxon>Aculeata</taxon>
        <taxon>Formicoidea</taxon>
        <taxon>Formicidae</taxon>
        <taxon>Dorylinae</taxon>
        <taxon>Ooceraea</taxon>
    </lineage>
</organism>